<dbReference type="WBParaSite" id="jg23632">
    <property type="protein sequence ID" value="jg23632"/>
    <property type="gene ID" value="jg23632"/>
</dbReference>
<evidence type="ECO:0000313" key="5">
    <source>
        <dbReference type="WBParaSite" id="jg23632"/>
    </source>
</evidence>
<evidence type="ECO:0000256" key="1">
    <source>
        <dbReference type="ARBA" id="ARBA00004370"/>
    </source>
</evidence>
<dbReference type="InterPro" id="IPR023395">
    <property type="entry name" value="MCP_dom_sf"/>
</dbReference>
<accession>A0A915DTY0</accession>
<dbReference type="SUPFAM" id="SSF103506">
    <property type="entry name" value="Mitochondrial carrier"/>
    <property type="match status" value="1"/>
</dbReference>
<dbReference type="AlphaFoldDB" id="A0A915DTY0"/>
<evidence type="ECO:0000256" key="3">
    <source>
        <dbReference type="ARBA" id="ARBA00023136"/>
    </source>
</evidence>
<proteinExistence type="predicted"/>
<evidence type="ECO:0000313" key="4">
    <source>
        <dbReference type="Proteomes" id="UP000887574"/>
    </source>
</evidence>
<sequence>MPEIDAIQNFMPKFVGDGVSSGKLIRTLYRGVSIPLLFGAPSTAVFFGSFTIGRQVLFRDPCRQMNFVENFCAGTERSYHAA</sequence>
<dbReference type="Proteomes" id="UP000887574">
    <property type="component" value="Unplaced"/>
</dbReference>
<keyword evidence="4" id="KW-1185">Reference proteome</keyword>
<protein>
    <submittedName>
        <fullName evidence="5">Uncharacterized protein</fullName>
    </submittedName>
</protein>
<dbReference type="Gene3D" id="1.50.40.10">
    <property type="entry name" value="Mitochondrial carrier domain"/>
    <property type="match status" value="1"/>
</dbReference>
<keyword evidence="3" id="KW-0472">Membrane</keyword>
<evidence type="ECO:0000256" key="2">
    <source>
        <dbReference type="ARBA" id="ARBA00022692"/>
    </source>
</evidence>
<dbReference type="GO" id="GO:0016020">
    <property type="term" value="C:membrane"/>
    <property type="evidence" value="ECO:0007669"/>
    <property type="project" value="UniProtKB-SubCell"/>
</dbReference>
<comment type="subcellular location">
    <subcellularLocation>
        <location evidence="1">Membrane</location>
    </subcellularLocation>
</comment>
<reference evidence="5" key="1">
    <citation type="submission" date="2022-11" db="UniProtKB">
        <authorList>
            <consortium name="WormBaseParasite"/>
        </authorList>
    </citation>
    <scope>IDENTIFICATION</scope>
</reference>
<organism evidence="4 5">
    <name type="scientific">Ditylenchus dipsaci</name>
    <dbReference type="NCBI Taxonomy" id="166011"/>
    <lineage>
        <taxon>Eukaryota</taxon>
        <taxon>Metazoa</taxon>
        <taxon>Ecdysozoa</taxon>
        <taxon>Nematoda</taxon>
        <taxon>Chromadorea</taxon>
        <taxon>Rhabditida</taxon>
        <taxon>Tylenchina</taxon>
        <taxon>Tylenchomorpha</taxon>
        <taxon>Sphaerularioidea</taxon>
        <taxon>Anguinidae</taxon>
        <taxon>Anguininae</taxon>
        <taxon>Ditylenchus</taxon>
    </lineage>
</organism>
<keyword evidence="2" id="KW-0812">Transmembrane</keyword>
<name>A0A915DTY0_9BILA</name>